<dbReference type="InterPro" id="IPR004843">
    <property type="entry name" value="Calcineurin-like_PHP"/>
</dbReference>
<sequence length="84" mass="9505">MNPYADLDRQLDQLLECKPLPEMQVKQLCEKAKEVLLEEANVQPVSCPVTVCGDIHGQFHDLIELFRIGGKAPDTNYLFLGDYV</sequence>
<dbReference type="EMBL" id="BFEA01001430">
    <property type="protein sequence ID" value="GBG93318.1"/>
    <property type="molecule type" value="Genomic_DNA"/>
</dbReference>
<name>A0A388MFG7_CHABU</name>
<feature type="non-terminal residue" evidence="6">
    <location>
        <position position="84"/>
    </location>
</feature>
<proteinExistence type="predicted"/>
<dbReference type="PRINTS" id="PR00114">
    <property type="entry name" value="STPHPHTASE"/>
</dbReference>
<keyword evidence="7" id="KW-1185">Reference proteome</keyword>
<dbReference type="OrthoDB" id="1930084at2759"/>
<protein>
    <recommendedName>
        <fullName evidence="1">protein-serine/threonine phosphatase</fullName>
        <ecNumber evidence="1">3.1.3.16</ecNumber>
    </recommendedName>
</protein>
<accession>A0A388MFG7</accession>
<dbReference type="InterPro" id="IPR006186">
    <property type="entry name" value="Ser/Thr-sp_prot-phosphatase"/>
</dbReference>
<evidence type="ECO:0000256" key="3">
    <source>
        <dbReference type="ARBA" id="ARBA00022801"/>
    </source>
</evidence>
<dbReference type="InterPro" id="IPR029052">
    <property type="entry name" value="Metallo-depent_PP-like"/>
</dbReference>
<evidence type="ECO:0000256" key="2">
    <source>
        <dbReference type="ARBA" id="ARBA00022723"/>
    </source>
</evidence>
<dbReference type="Proteomes" id="UP000265515">
    <property type="component" value="Unassembled WGS sequence"/>
</dbReference>
<gene>
    <name evidence="6" type="ORF">CBR_g64516</name>
</gene>
<keyword evidence="4" id="KW-0464">Manganese</keyword>
<evidence type="ECO:0000313" key="6">
    <source>
        <dbReference type="EMBL" id="GBG93318.1"/>
    </source>
</evidence>
<evidence type="ECO:0000259" key="5">
    <source>
        <dbReference type="Pfam" id="PF00149"/>
    </source>
</evidence>
<keyword evidence="3" id="KW-0378">Hydrolase</keyword>
<evidence type="ECO:0000313" key="7">
    <source>
        <dbReference type="Proteomes" id="UP000265515"/>
    </source>
</evidence>
<dbReference type="OMA" id="AYKQNNI"/>
<dbReference type="SUPFAM" id="SSF56300">
    <property type="entry name" value="Metallo-dependent phosphatases"/>
    <property type="match status" value="1"/>
</dbReference>
<keyword evidence="2" id="KW-0479">Metal-binding</keyword>
<organism evidence="6 7">
    <name type="scientific">Chara braunii</name>
    <name type="common">Braun's stonewort</name>
    <dbReference type="NCBI Taxonomy" id="69332"/>
    <lineage>
        <taxon>Eukaryota</taxon>
        <taxon>Viridiplantae</taxon>
        <taxon>Streptophyta</taxon>
        <taxon>Charophyceae</taxon>
        <taxon>Charales</taxon>
        <taxon>Characeae</taxon>
        <taxon>Chara</taxon>
    </lineage>
</organism>
<reference evidence="6 7" key="1">
    <citation type="journal article" date="2018" name="Cell">
        <title>The Chara Genome: Secondary Complexity and Implications for Plant Terrestrialization.</title>
        <authorList>
            <person name="Nishiyama T."/>
            <person name="Sakayama H."/>
            <person name="Vries J.D."/>
            <person name="Buschmann H."/>
            <person name="Saint-Marcoux D."/>
            <person name="Ullrich K.K."/>
            <person name="Haas F.B."/>
            <person name="Vanderstraeten L."/>
            <person name="Becker D."/>
            <person name="Lang D."/>
            <person name="Vosolsobe S."/>
            <person name="Rombauts S."/>
            <person name="Wilhelmsson P.K.I."/>
            <person name="Janitza P."/>
            <person name="Kern R."/>
            <person name="Heyl A."/>
            <person name="Rumpler F."/>
            <person name="Villalobos L.I.A.C."/>
            <person name="Clay J.M."/>
            <person name="Skokan R."/>
            <person name="Toyoda A."/>
            <person name="Suzuki Y."/>
            <person name="Kagoshima H."/>
            <person name="Schijlen E."/>
            <person name="Tajeshwar N."/>
            <person name="Catarino B."/>
            <person name="Hetherington A.J."/>
            <person name="Saltykova A."/>
            <person name="Bonnot C."/>
            <person name="Breuninger H."/>
            <person name="Symeonidi A."/>
            <person name="Radhakrishnan G.V."/>
            <person name="Van Nieuwerburgh F."/>
            <person name="Deforce D."/>
            <person name="Chang C."/>
            <person name="Karol K.G."/>
            <person name="Hedrich R."/>
            <person name="Ulvskov P."/>
            <person name="Glockner G."/>
            <person name="Delwiche C.F."/>
            <person name="Petrasek J."/>
            <person name="Van de Peer Y."/>
            <person name="Friml J."/>
            <person name="Beilby M."/>
            <person name="Dolan L."/>
            <person name="Kohara Y."/>
            <person name="Sugano S."/>
            <person name="Fujiyama A."/>
            <person name="Delaux P.-M."/>
            <person name="Quint M."/>
            <person name="TheiBen G."/>
            <person name="Hagemann M."/>
            <person name="Harholt J."/>
            <person name="Dunand C."/>
            <person name="Zachgo S."/>
            <person name="Langdale J."/>
            <person name="Maumus F."/>
            <person name="Straeten D.V.D."/>
            <person name="Gould S.B."/>
            <person name="Rensing S.A."/>
        </authorList>
    </citation>
    <scope>NUCLEOTIDE SEQUENCE [LARGE SCALE GENOMIC DNA]</scope>
    <source>
        <strain evidence="6 7">S276</strain>
    </source>
</reference>
<dbReference type="STRING" id="69332.A0A388MFG7"/>
<dbReference type="Gramene" id="GBG93318">
    <property type="protein sequence ID" value="GBG93318"/>
    <property type="gene ID" value="CBR_g64516"/>
</dbReference>
<dbReference type="InterPro" id="IPR047129">
    <property type="entry name" value="PPA2-like"/>
</dbReference>
<comment type="caution">
    <text evidence="6">The sequence shown here is derived from an EMBL/GenBank/DDBJ whole genome shotgun (WGS) entry which is preliminary data.</text>
</comment>
<dbReference type="GO" id="GO:0046872">
    <property type="term" value="F:metal ion binding"/>
    <property type="evidence" value="ECO:0007669"/>
    <property type="project" value="UniProtKB-KW"/>
</dbReference>
<dbReference type="AlphaFoldDB" id="A0A388MFG7"/>
<evidence type="ECO:0000256" key="1">
    <source>
        <dbReference type="ARBA" id="ARBA00013081"/>
    </source>
</evidence>
<dbReference type="Gene3D" id="3.60.21.10">
    <property type="match status" value="1"/>
</dbReference>
<feature type="domain" description="Calcineurin-like phosphoesterase" evidence="5">
    <location>
        <begin position="48"/>
        <end position="84"/>
    </location>
</feature>
<dbReference type="PANTHER" id="PTHR45619">
    <property type="entry name" value="SERINE/THREONINE-PROTEIN PHOSPHATASE PP2A-RELATED"/>
    <property type="match status" value="1"/>
</dbReference>
<dbReference type="Pfam" id="PF00149">
    <property type="entry name" value="Metallophos"/>
    <property type="match status" value="1"/>
</dbReference>
<dbReference type="EC" id="3.1.3.16" evidence="1"/>
<dbReference type="GO" id="GO:0004722">
    <property type="term" value="F:protein serine/threonine phosphatase activity"/>
    <property type="evidence" value="ECO:0007669"/>
    <property type="project" value="UniProtKB-EC"/>
</dbReference>
<evidence type="ECO:0000256" key="4">
    <source>
        <dbReference type="ARBA" id="ARBA00023211"/>
    </source>
</evidence>